<organism evidence="2 3">
    <name type="scientific">Galactobacter caseinivorans</name>
    <dbReference type="NCBI Taxonomy" id="2676123"/>
    <lineage>
        <taxon>Bacteria</taxon>
        <taxon>Bacillati</taxon>
        <taxon>Actinomycetota</taxon>
        <taxon>Actinomycetes</taxon>
        <taxon>Micrococcales</taxon>
        <taxon>Micrococcaceae</taxon>
        <taxon>Galactobacter</taxon>
    </lineage>
</organism>
<proteinExistence type="predicted"/>
<evidence type="ECO:0000256" key="1">
    <source>
        <dbReference type="SAM" id="MobiDB-lite"/>
    </source>
</evidence>
<dbReference type="InterPro" id="IPR021417">
    <property type="entry name" value="DUF3060"/>
</dbReference>
<reference evidence="2 3" key="1">
    <citation type="submission" date="2018-07" db="EMBL/GenBank/DDBJ databases">
        <title>Arthrobacter sp. nov., isolated from raw cow's milk with high bacterial count.</title>
        <authorList>
            <person name="Hahne J."/>
            <person name="Isele D."/>
            <person name="Lipski A."/>
        </authorList>
    </citation>
    <scope>NUCLEOTIDE SEQUENCE [LARGE SCALE GENOMIC DNA]</scope>
    <source>
        <strain evidence="2 3">JZ R-183</strain>
    </source>
</reference>
<accession>A0A496PKE9</accession>
<dbReference type="AlphaFoldDB" id="A0A496PKE9"/>
<comment type="caution">
    <text evidence="2">The sequence shown here is derived from an EMBL/GenBank/DDBJ whole genome shotgun (WGS) entry which is preliminary data.</text>
</comment>
<evidence type="ECO:0000313" key="3">
    <source>
        <dbReference type="Proteomes" id="UP000273119"/>
    </source>
</evidence>
<name>A0A496PKE9_9MICC</name>
<feature type="region of interest" description="Disordered" evidence="1">
    <location>
        <begin position="1"/>
        <end position="21"/>
    </location>
</feature>
<protein>
    <submittedName>
        <fullName evidence="2">DUF3060 domain-containing protein</fullName>
    </submittedName>
</protein>
<dbReference type="Pfam" id="PF11259">
    <property type="entry name" value="DUF3060"/>
    <property type="match status" value="1"/>
</dbReference>
<keyword evidence="3" id="KW-1185">Reference proteome</keyword>
<sequence>MSSGSPTASAPSSSQRTAAAGDLAGQAMEQAGILAASKSTTVDCSSGAAQVSQDGAVVRIKGECNKLTVSAIGALVIADSIGSLDVTGTGVAVAAGSLKRLTISGTGTMISYAGTPPAVEDRGSGSAVSSDPLTD</sequence>
<feature type="compositionally biased region" description="Polar residues" evidence="1">
    <location>
        <begin position="126"/>
        <end position="135"/>
    </location>
</feature>
<evidence type="ECO:0000313" key="2">
    <source>
        <dbReference type="EMBL" id="RKW71003.1"/>
    </source>
</evidence>
<gene>
    <name evidence="2" type="ORF">DWQ67_04140</name>
</gene>
<dbReference type="Proteomes" id="UP000273119">
    <property type="component" value="Unassembled WGS sequence"/>
</dbReference>
<feature type="compositionally biased region" description="Low complexity" evidence="1">
    <location>
        <begin position="1"/>
        <end position="20"/>
    </location>
</feature>
<dbReference type="EMBL" id="QQXL01000002">
    <property type="protein sequence ID" value="RKW71003.1"/>
    <property type="molecule type" value="Genomic_DNA"/>
</dbReference>
<feature type="region of interest" description="Disordered" evidence="1">
    <location>
        <begin position="113"/>
        <end position="135"/>
    </location>
</feature>